<accession>A0A0N9VWY1</accession>
<proteinExistence type="predicted"/>
<dbReference type="GO" id="GO:0051536">
    <property type="term" value="F:iron-sulfur cluster binding"/>
    <property type="evidence" value="ECO:0007669"/>
    <property type="project" value="InterPro"/>
</dbReference>
<organism evidence="1 2">
    <name type="scientific">Acinetobacter equi</name>
    <dbReference type="NCBI Taxonomy" id="1324350"/>
    <lineage>
        <taxon>Bacteria</taxon>
        <taxon>Pseudomonadati</taxon>
        <taxon>Pseudomonadota</taxon>
        <taxon>Gammaproteobacteria</taxon>
        <taxon>Moraxellales</taxon>
        <taxon>Moraxellaceae</taxon>
        <taxon>Acinetobacter</taxon>
    </lineage>
</organism>
<reference evidence="1 2" key="1">
    <citation type="journal article" date="2015" name="Int. J. Syst. Evol. Microbiol.">
        <title>Acinetobacter equi sp. nov. isolated from horse faeces.</title>
        <authorList>
            <person name="Poppel M.T."/>
            <person name="Skiebe E."/>
            <person name="Laue M."/>
            <person name="Bergmann H."/>
            <person name="Ebersberger I."/>
            <person name="Garn T."/>
            <person name="Fruth A."/>
            <person name="Baumgardt S."/>
            <person name="Busse H.J."/>
            <person name="Wilharm G."/>
        </authorList>
    </citation>
    <scope>NUCLEOTIDE SEQUENCE [LARGE SCALE GENOMIC DNA]</scope>
    <source>
        <strain evidence="1 2">114</strain>
    </source>
</reference>
<dbReference type="AlphaFoldDB" id="A0A0N9VWY1"/>
<keyword evidence="2" id="KW-1185">Reference proteome</keyword>
<evidence type="ECO:0000313" key="1">
    <source>
        <dbReference type="EMBL" id="ALH95709.1"/>
    </source>
</evidence>
<evidence type="ECO:0000313" key="2">
    <source>
        <dbReference type="Proteomes" id="UP000064939"/>
    </source>
</evidence>
<dbReference type="EMBL" id="CP012808">
    <property type="protein sequence ID" value="ALH95709.1"/>
    <property type="molecule type" value="Genomic_DNA"/>
</dbReference>
<dbReference type="NCBIfam" id="TIGR01600">
    <property type="entry name" value="phage_tail_L"/>
    <property type="match status" value="1"/>
</dbReference>
<name>A0A0N9VWY1_9GAMM</name>
<dbReference type="InterPro" id="IPR006487">
    <property type="entry name" value="Phage_lambda_L"/>
</dbReference>
<dbReference type="STRING" id="1324350.AOY20_09295"/>
<dbReference type="KEGG" id="aei:AOY20_09295"/>
<dbReference type="Proteomes" id="UP000064939">
    <property type="component" value="Chromosome"/>
</dbReference>
<dbReference type="GO" id="GO:0030430">
    <property type="term" value="C:host cell cytoplasm"/>
    <property type="evidence" value="ECO:0007669"/>
    <property type="project" value="InterPro"/>
</dbReference>
<sequence length="301" mass="34037">MALNSDFQKLYVDGLIQLFELDASALGAGILRFHGHIAYRDWEKIYLTVDNTNISIDSEQITADQTALMSRTFGPLTIDNTWISIDKNNYSIDQDQHFTQQENVTTGELAWYRDIVWQGETFEPIALQCDGLEMRSDGKASAPTLTLANNFRGVQGAISAYCLQFKDFVGMKLKVITTLAKYLDAENFTTGNSSAQNEAKEQLWYIEQKTSENAQAVTFELSNPIDFEGLKIPVRQISNYCQWEYRSEECGYTGAELFTHKDEPTDRLLLDQCSKRLSGCECRFKKGNVLRFGGFPASSLL</sequence>
<dbReference type="Pfam" id="PF05100">
    <property type="entry name" value="Phage_tail_L"/>
    <property type="match status" value="1"/>
</dbReference>
<dbReference type="GO" id="GO:0046718">
    <property type="term" value="P:symbiont entry into host cell"/>
    <property type="evidence" value="ECO:0007669"/>
    <property type="project" value="InterPro"/>
</dbReference>
<dbReference type="RefSeq" id="WP_054581600.1">
    <property type="nucleotide sequence ID" value="NZ_CP012808.1"/>
</dbReference>
<gene>
    <name evidence="1" type="ORF">AOY20_09295</name>
</gene>
<protein>
    <submittedName>
        <fullName evidence="1">Phage tail protein</fullName>
    </submittedName>
</protein>
<dbReference type="OrthoDB" id="5673400at2"/>